<dbReference type="EMBL" id="MU826858">
    <property type="protein sequence ID" value="KAJ7370698.1"/>
    <property type="molecule type" value="Genomic_DNA"/>
</dbReference>
<dbReference type="GO" id="GO:0035735">
    <property type="term" value="P:intraciliary transport involved in cilium assembly"/>
    <property type="evidence" value="ECO:0007669"/>
    <property type="project" value="TreeGrafter"/>
</dbReference>
<evidence type="ECO:0000256" key="6">
    <source>
        <dbReference type="SAM" id="MobiDB-lite"/>
    </source>
</evidence>
<sequence length="439" mass="49803">MLSRKKPAVGPGSGNTVSSAKDSKKKRKLPKLEDFLQMRDYTGAFTLLEFNRNSGKASEETNLWIAYTAFHLGDYKKSMEEYLALTKSEACHPDVWVNLACCYFFLGMYKEGDEMAQKGPKSRLQNRLSFHLSHKFSDEKKLMSHHQALQDIIEDQLSLASIHYLRSHYQEAIDIYKRILLDNSAIAVNLKACNHFRLYNGKAAEAELKTLQETASPSFSFANDLIKHNLVVFRGGEGALQVLPPLVDVIPEARLNLVIYYLRQDDVVEAYNLIKDLEPTTPQEYILKGVVNAALGQEQGSREHLKIAQQYFQLVGGSASECDTIPGRQCMASCFFLLKQFEDVLIYFNSIKSYFYNDDTFNFNYAQAKAAVGNFKEAEEKSRNSKRQLHREKKNSAVKIVDDDDDDDDDDDTVAHKCHGNTTATQRKLTATQRKLTAT</sequence>
<name>A0A9W9YWC0_9CNID</name>
<keyword evidence="3" id="KW-0677">Repeat</keyword>
<feature type="region of interest" description="Disordered" evidence="6">
    <location>
        <begin position="381"/>
        <end position="419"/>
    </location>
</feature>
<dbReference type="GO" id="GO:0036064">
    <property type="term" value="C:ciliary basal body"/>
    <property type="evidence" value="ECO:0007669"/>
    <property type="project" value="TreeGrafter"/>
</dbReference>
<dbReference type="PANTHER" id="PTHR14781">
    <property type="entry name" value="INTRAFLAGELLAR TRANSPORT PROTEIN 56"/>
    <property type="match status" value="1"/>
</dbReference>
<dbReference type="Proteomes" id="UP001163046">
    <property type="component" value="Unassembled WGS sequence"/>
</dbReference>
<evidence type="ECO:0000256" key="4">
    <source>
        <dbReference type="ARBA" id="ARBA00022803"/>
    </source>
</evidence>
<dbReference type="GO" id="GO:0097546">
    <property type="term" value="C:ciliary base"/>
    <property type="evidence" value="ECO:0007669"/>
    <property type="project" value="TreeGrafter"/>
</dbReference>
<keyword evidence="5" id="KW-0966">Cell projection</keyword>
<dbReference type="InterPro" id="IPR030511">
    <property type="entry name" value="TTC26"/>
</dbReference>
<dbReference type="GO" id="GO:0030992">
    <property type="term" value="C:intraciliary transport particle B"/>
    <property type="evidence" value="ECO:0007669"/>
    <property type="project" value="TreeGrafter"/>
</dbReference>
<dbReference type="Gene3D" id="1.25.40.10">
    <property type="entry name" value="Tetratricopeptide repeat domain"/>
    <property type="match status" value="2"/>
</dbReference>
<protein>
    <submittedName>
        <fullName evidence="7">Intraflagellar transport protein 56</fullName>
    </submittedName>
</protein>
<feature type="compositionally biased region" description="Acidic residues" evidence="6">
    <location>
        <begin position="402"/>
        <end position="412"/>
    </location>
</feature>
<dbReference type="SUPFAM" id="SSF48452">
    <property type="entry name" value="TPR-like"/>
    <property type="match status" value="2"/>
</dbReference>
<feature type="compositionally biased region" description="Basic residues" evidence="6">
    <location>
        <begin position="384"/>
        <end position="393"/>
    </location>
</feature>
<feature type="region of interest" description="Disordered" evidence="6">
    <location>
        <begin position="1"/>
        <end position="26"/>
    </location>
</feature>
<keyword evidence="8" id="KW-1185">Reference proteome</keyword>
<keyword evidence="4" id="KW-0802">TPR repeat</keyword>
<evidence type="ECO:0000256" key="5">
    <source>
        <dbReference type="ARBA" id="ARBA00023273"/>
    </source>
</evidence>
<dbReference type="AlphaFoldDB" id="A0A9W9YWC0"/>
<evidence type="ECO:0000313" key="8">
    <source>
        <dbReference type="Proteomes" id="UP001163046"/>
    </source>
</evidence>
<dbReference type="OrthoDB" id="95390at2759"/>
<evidence type="ECO:0000256" key="2">
    <source>
        <dbReference type="ARBA" id="ARBA00007834"/>
    </source>
</evidence>
<gene>
    <name evidence="7" type="primary">TTC26_1</name>
    <name evidence="7" type="ORF">OS493_030450</name>
</gene>
<evidence type="ECO:0000256" key="1">
    <source>
        <dbReference type="ARBA" id="ARBA00004138"/>
    </source>
</evidence>
<dbReference type="PANTHER" id="PTHR14781:SF0">
    <property type="entry name" value="INTRAFLAGELLAR TRANSPORT PROTEIN 56"/>
    <property type="match status" value="1"/>
</dbReference>
<proteinExistence type="inferred from homology"/>
<dbReference type="GO" id="GO:0120170">
    <property type="term" value="F:intraciliary transport particle B binding"/>
    <property type="evidence" value="ECO:0007669"/>
    <property type="project" value="TreeGrafter"/>
</dbReference>
<evidence type="ECO:0000256" key="3">
    <source>
        <dbReference type="ARBA" id="ARBA00022737"/>
    </source>
</evidence>
<dbReference type="InterPro" id="IPR011990">
    <property type="entry name" value="TPR-like_helical_dom_sf"/>
</dbReference>
<dbReference type="FunFam" id="1.25.40.10:FF:001530">
    <property type="entry name" value="Predicted protein"/>
    <property type="match status" value="1"/>
</dbReference>
<organism evidence="7 8">
    <name type="scientific">Desmophyllum pertusum</name>
    <dbReference type="NCBI Taxonomy" id="174260"/>
    <lineage>
        <taxon>Eukaryota</taxon>
        <taxon>Metazoa</taxon>
        <taxon>Cnidaria</taxon>
        <taxon>Anthozoa</taxon>
        <taxon>Hexacorallia</taxon>
        <taxon>Scleractinia</taxon>
        <taxon>Caryophylliina</taxon>
        <taxon>Caryophylliidae</taxon>
        <taxon>Desmophyllum</taxon>
    </lineage>
</organism>
<comment type="similarity">
    <text evidence="2">Belongs to the IFT56 family.</text>
</comment>
<reference evidence="7" key="1">
    <citation type="submission" date="2023-01" db="EMBL/GenBank/DDBJ databases">
        <title>Genome assembly of the deep-sea coral Lophelia pertusa.</title>
        <authorList>
            <person name="Herrera S."/>
            <person name="Cordes E."/>
        </authorList>
    </citation>
    <scope>NUCLEOTIDE SEQUENCE</scope>
    <source>
        <strain evidence="7">USNM1676648</strain>
        <tissue evidence="7">Polyp</tissue>
    </source>
</reference>
<comment type="caution">
    <text evidence="7">The sequence shown here is derived from an EMBL/GenBank/DDBJ whole genome shotgun (WGS) entry which is preliminary data.</text>
</comment>
<comment type="subcellular location">
    <subcellularLocation>
        <location evidence="1">Cell projection</location>
        <location evidence="1">Cilium</location>
    </subcellularLocation>
</comment>
<dbReference type="GO" id="GO:0035720">
    <property type="term" value="P:intraciliary anterograde transport"/>
    <property type="evidence" value="ECO:0007669"/>
    <property type="project" value="TreeGrafter"/>
</dbReference>
<accession>A0A9W9YWC0</accession>
<evidence type="ECO:0000313" key="7">
    <source>
        <dbReference type="EMBL" id="KAJ7370698.1"/>
    </source>
</evidence>